<name>A0A927EX89_9ACTN</name>
<accession>A0A927EX89</accession>
<comment type="caution">
    <text evidence="1">The sequence shown here is derived from an EMBL/GenBank/DDBJ whole genome shotgun (WGS) entry which is preliminary data.</text>
</comment>
<gene>
    <name evidence="1" type="ORF">IF129_03695</name>
</gene>
<evidence type="ECO:0000313" key="2">
    <source>
        <dbReference type="Proteomes" id="UP000632289"/>
    </source>
</evidence>
<dbReference type="RefSeq" id="WP_191207921.1">
    <property type="nucleotide sequence ID" value="NZ_BAABKL010000039.1"/>
</dbReference>
<proteinExistence type="predicted"/>
<sequence length="255" mass="25801">MRAMEAHQRPGLARAALVLVLLAGPVVLTGGCAGSTGTSGRPAGPTLQAGRLTEEGLRLAVLSLADLPAGWAADTSAAARERGIGVPEPGEGPCRVLFRGPSGGGEARFARTEVGPFLVARTGSHADVDAARGALASFRAAAGQCPGFQLTEGPRAAGHRVDYHAERAEAPELGDESVAVRYVRPGTGDRPVTVVADVVHVRVGAHTVHLAQSGREDPGGGSIVPFARLALEKLRAVAAGGTPSPAGSFPGATRL</sequence>
<evidence type="ECO:0000313" key="1">
    <source>
        <dbReference type="EMBL" id="MBD3930672.1"/>
    </source>
</evidence>
<organism evidence="1 2">
    <name type="scientific">Streptomyces chumphonensis</name>
    <dbReference type="NCBI Taxonomy" id="1214925"/>
    <lineage>
        <taxon>Bacteria</taxon>
        <taxon>Bacillati</taxon>
        <taxon>Actinomycetota</taxon>
        <taxon>Actinomycetes</taxon>
        <taxon>Kitasatosporales</taxon>
        <taxon>Streptomycetaceae</taxon>
        <taxon>Streptomyces</taxon>
    </lineage>
</organism>
<dbReference type="PROSITE" id="PS51257">
    <property type="entry name" value="PROKAR_LIPOPROTEIN"/>
    <property type="match status" value="1"/>
</dbReference>
<evidence type="ECO:0008006" key="3">
    <source>
        <dbReference type="Google" id="ProtNLM"/>
    </source>
</evidence>
<protein>
    <recommendedName>
        <fullName evidence="3">PknH-like extracellular domain-containing protein</fullName>
    </recommendedName>
</protein>
<dbReference type="AlphaFoldDB" id="A0A927EX89"/>
<reference evidence="1" key="1">
    <citation type="submission" date="2020-09" db="EMBL/GenBank/DDBJ databases">
        <title>Secondary metabolite and genome analysis of marine Streptomyces chumphonensis KK1-2T.</title>
        <authorList>
            <person name="Phongsopitanun W."/>
            <person name="Kanchanasin P."/>
            <person name="Pittayakhajonwut P."/>
            <person name="Suwanborirux K."/>
            <person name="Tanasupawat S."/>
        </authorList>
    </citation>
    <scope>NUCLEOTIDE SEQUENCE</scope>
    <source>
        <strain evidence="1">KK1-2</strain>
    </source>
</reference>
<keyword evidence="2" id="KW-1185">Reference proteome</keyword>
<dbReference type="EMBL" id="JACXYU010000001">
    <property type="protein sequence ID" value="MBD3930672.1"/>
    <property type="molecule type" value="Genomic_DNA"/>
</dbReference>
<dbReference type="Proteomes" id="UP000632289">
    <property type="component" value="Unassembled WGS sequence"/>
</dbReference>